<dbReference type="EMBL" id="CM007648">
    <property type="protein sequence ID" value="ONM19601.1"/>
    <property type="molecule type" value="Genomic_DNA"/>
</dbReference>
<reference evidence="3" key="1">
    <citation type="submission" date="2015-12" db="EMBL/GenBank/DDBJ databases">
        <title>Update maize B73 reference genome by single molecule sequencing technologies.</title>
        <authorList>
            <consortium name="Maize Genome Sequencing Project"/>
            <person name="Ware D."/>
        </authorList>
    </citation>
    <scope>NUCLEOTIDE SEQUENCE [LARGE SCALE GENOMIC DNA]</scope>
    <source>
        <tissue evidence="3">Seedling</tissue>
    </source>
</reference>
<dbReference type="InParanoid" id="A0A1D6QMU3"/>
<accession>A0A1D6QMU3</accession>
<evidence type="ECO:0000256" key="1">
    <source>
        <dbReference type="SAM" id="MobiDB-lite"/>
    </source>
</evidence>
<evidence type="ECO:0000313" key="3">
    <source>
        <dbReference type="EMBL" id="ONM19600.1"/>
    </source>
</evidence>
<dbReference type="EMBL" id="CM007648">
    <property type="protein sequence ID" value="ONM19600.1"/>
    <property type="molecule type" value="Genomic_DNA"/>
</dbReference>
<proteinExistence type="predicted"/>
<name>A0A1D6QMU3_MAIZE</name>
<dbReference type="AlphaFoldDB" id="A0A1D6QMU3"/>
<organism evidence="3">
    <name type="scientific">Zea mays</name>
    <name type="common">Maize</name>
    <dbReference type="NCBI Taxonomy" id="4577"/>
    <lineage>
        <taxon>Eukaryota</taxon>
        <taxon>Viridiplantae</taxon>
        <taxon>Streptophyta</taxon>
        <taxon>Embryophyta</taxon>
        <taxon>Tracheophyta</taxon>
        <taxon>Spermatophyta</taxon>
        <taxon>Magnoliopsida</taxon>
        <taxon>Liliopsida</taxon>
        <taxon>Poales</taxon>
        <taxon>Poaceae</taxon>
        <taxon>PACMAD clade</taxon>
        <taxon>Panicoideae</taxon>
        <taxon>Andropogonodae</taxon>
        <taxon>Andropogoneae</taxon>
        <taxon>Tripsacinae</taxon>
        <taxon>Zea</taxon>
    </lineage>
</organism>
<protein>
    <submittedName>
        <fullName evidence="3">Uncharacterized protein</fullName>
    </submittedName>
</protein>
<feature type="region of interest" description="Disordered" evidence="1">
    <location>
        <begin position="1"/>
        <end position="22"/>
    </location>
</feature>
<dbReference type="EMBL" id="CM000780">
    <property type="protein sequence ID" value="AQK58966.1"/>
    <property type="molecule type" value="Genomic_DNA"/>
</dbReference>
<sequence>MPYPNSKHVVTSAPHAKLAPAP</sequence>
<evidence type="ECO:0000313" key="2">
    <source>
        <dbReference type="EMBL" id="AQK58965.1"/>
    </source>
</evidence>
<gene>
    <name evidence="3" type="ORF">ZEAMMB73_Zm00001d004798</name>
    <name evidence="2" type="ORF">ZEAMMB73_Zm00001d053221</name>
</gene>
<dbReference type="EMBL" id="CM000780">
    <property type="protein sequence ID" value="AQK58965.1"/>
    <property type="molecule type" value="Genomic_DNA"/>
</dbReference>